<comment type="caution">
    <text evidence="2">The sequence shown here is derived from an EMBL/GenBank/DDBJ whole genome shotgun (WGS) entry which is preliminary data.</text>
</comment>
<dbReference type="PROSITE" id="PS50994">
    <property type="entry name" value="INTEGRASE"/>
    <property type="match status" value="2"/>
</dbReference>
<dbReference type="InterPro" id="IPR012337">
    <property type="entry name" value="RNaseH-like_sf"/>
</dbReference>
<dbReference type="InterPro" id="IPR001584">
    <property type="entry name" value="Integrase_cat-core"/>
</dbReference>
<dbReference type="InterPro" id="IPR043128">
    <property type="entry name" value="Rev_trsase/Diguanyl_cyclase"/>
</dbReference>
<dbReference type="GO" id="GO:0003676">
    <property type="term" value="F:nucleic acid binding"/>
    <property type="evidence" value="ECO:0007669"/>
    <property type="project" value="InterPro"/>
</dbReference>
<name>A0A0V0Y118_TRIPS</name>
<dbReference type="STRING" id="6337.A0A0V0Y118"/>
<evidence type="ECO:0000313" key="2">
    <source>
        <dbReference type="EMBL" id="KRX93866.1"/>
    </source>
</evidence>
<feature type="domain" description="Integrase catalytic" evidence="1">
    <location>
        <begin position="987"/>
        <end position="1174"/>
    </location>
</feature>
<dbReference type="InterPro" id="IPR036397">
    <property type="entry name" value="RNaseH_sf"/>
</dbReference>
<dbReference type="InterPro" id="IPR043502">
    <property type="entry name" value="DNA/RNA_pol_sf"/>
</dbReference>
<dbReference type="CDD" id="cd01644">
    <property type="entry name" value="RT_pepA17"/>
    <property type="match status" value="1"/>
</dbReference>
<dbReference type="SUPFAM" id="SSF56672">
    <property type="entry name" value="DNA/RNA polymerases"/>
    <property type="match status" value="1"/>
</dbReference>
<feature type="domain" description="Integrase catalytic" evidence="1">
    <location>
        <begin position="1660"/>
        <end position="1754"/>
    </location>
</feature>
<dbReference type="SUPFAM" id="SSF53098">
    <property type="entry name" value="Ribonuclease H-like"/>
    <property type="match status" value="2"/>
</dbReference>
<dbReference type="Pfam" id="PF17921">
    <property type="entry name" value="Integrase_H2C2"/>
    <property type="match status" value="2"/>
</dbReference>
<reference evidence="2 3" key="1">
    <citation type="submission" date="2015-01" db="EMBL/GenBank/DDBJ databases">
        <title>Evolution of Trichinella species and genotypes.</title>
        <authorList>
            <person name="Korhonen P.K."/>
            <person name="Edoardo P."/>
            <person name="Giuseppe L.R."/>
            <person name="Gasser R.B."/>
        </authorList>
    </citation>
    <scope>NUCLEOTIDE SEQUENCE [LARGE SCALE GENOMIC DNA]</scope>
    <source>
        <strain evidence="2">ISS141</strain>
    </source>
</reference>
<gene>
    <name evidence="2" type="primary">K02A2.6</name>
    <name evidence="2" type="ORF">T4E_3511</name>
</gene>
<dbReference type="PANTHER" id="PTHR47331">
    <property type="entry name" value="PHD-TYPE DOMAIN-CONTAINING PROTEIN"/>
    <property type="match status" value="1"/>
</dbReference>
<dbReference type="Pfam" id="PF05380">
    <property type="entry name" value="Peptidase_A17"/>
    <property type="match status" value="1"/>
</dbReference>
<evidence type="ECO:0000313" key="3">
    <source>
        <dbReference type="Proteomes" id="UP000054815"/>
    </source>
</evidence>
<dbReference type="InterPro" id="IPR008042">
    <property type="entry name" value="Retrotrans_Pao"/>
</dbReference>
<sequence>MAYGENGKKRLVNCLLDSASEKSLIRTDVADELELSGTPNAVTVRGVHGLSARVADSRQVRFQLGQANEETAVSTKLELTALCIPNICDDLIATPLPWPREIDLPRATTLATPPCLTSIHVLIGFDMYYRVLGRGLRIAGEDDPIAMETIFGWILCGPKARSPAGKQDTTMVSTVTESSSAGATEELNLLLRRFWEIDSIGVVQEVETTTDEDVKRKFSESVTFDGKRYVVGLLWRAGAVQLPDNRDVAMRRLRALRRQLNRDPETDQEYSRVIRDYVDRGWAEKVDGTSGPPGRTWYLPHHAVYQHNQGKTKCRVVFDGSAEWNGTSLNNCLDPGPKLQSDLVAVLLRFRRSRIALQADIEKMYLQVGLRREDRDVCRFLWQERDCGAPVKVYRLTRVGFGLTCSPFLAMQVVRHHAQSCGNIDELTDRVLSDMYVDDLATSCDGVDEARRLVQRLTELMKTGGFVLKKWASNDSDALMDLPAEDVSSADKDRLWKTLGLHWNRHRDHLTFMPMPDIHPERHDSKRELLSLASRLFDPLGCLAPFTIRAKKMFQSLWLKGLDWDDQLPLDISSVWCQWKRELETLDSVRVPRALMVIPKGQVRRLELHVFGDASETAFGAVAYLMTESMDGTKEVRFCLAKTRVAPVKRLSLPRLELMAALHVARLKEYVERELGLPFNRSTCWSDSTIVLSWIRGDPRRWKPFVANRVQEILSRTEPSQWRHCPTADNPADKLSRGCALDTLREDNLWWNGPAWLREPIEQWPRRTMSLSPEETRLVSPERKRVVTLCASLQEPSLLAIIDPSRYGTMERLVRITAYCCRFLANARTHAGERKIGARLSLQELQDAEKRWVRAVQADAFSVSKTASGPIPVRAGDPLAALSPFVDTEGLLRVGGRLSRTALPWCHRHPLLLPRNGPVVELIVRRTHESELHAGLNQTLAALRRRFWVVRGRQAVKRCIRACIICRKHDARPFCPLMSDLPPERVTPSFPFNRVGLDFAGPLYVKDEYRPAQKAYTCLFTCMVTRAVHLEVMFDMTTISFLAALRRFIARRGRPCVIHTDNFRTFKQADSFIRDLLRGNSAGKIREELAMRQIEWKYSTDRAPWCGGYWERLVRSMKNALRKVLGKALLRSWELHTVLCELEARINDRPLTLLSEDPHDCAPLTPAHFLIGRELASLPTPAASASAPTNASSLRKRWCHQQLLIKHLWNRWLEEYLVTLTSRGKWTKIGRQPEKGDLVFLVEEGVPRNRWKLGVIIEPLTGSDGVTRSVKVRTARGLLIRPSRSLILLEPASVRSETATVTESRGGDVIIFSEESIQKPPFSIPEKLVLQTTRHLTFFQSKREQQNKLRYARVVEAQTFDLRNAACQKVGRMAKVCRIKANRQRKTSFKRTANLLASWRFPLVFSRFTDALLLNNLRTSAKRDQSCVSSRKIKVAVVIESFPCEMEIDTGRKVRLEPINLKLATFKGEVIKVKGSCLANVQYGNIYRTLTLIVAKGHCPNLLGLNWCEFTENNGSPNPVILVGCSLWGSRVIIQLQARLKILKEWHVGHPGIVRMKALARGYVWWPKLDSEIRNLIRTCELCQQSRAWPSHMPVYKWESARIPWSRIHLDLAGPSCSNNFSVVVDAFCKRLEVSVLKNTTFESMISCLRQIFGMYELPGTQFTSQVFQKYLNKSGIKHITSSPFHSSSNGQAERMVRTTKESLKKMRYNVTGITTCTTTWYCAVITSKVCTHIKSVTLAATGFLRNPFYESLVALKEAIYNGVSQPRRPIILILVLVTFCSPVNCFSQFGLLLVKFPQLFLTGRLSFSLTATTESLMYTEVISREKLKNTTEDFSTKIPERIPEKSILR</sequence>
<accession>A0A0V0Y118</accession>
<dbReference type="GO" id="GO:0042575">
    <property type="term" value="C:DNA polymerase complex"/>
    <property type="evidence" value="ECO:0007669"/>
    <property type="project" value="UniProtKB-ARBA"/>
</dbReference>
<dbReference type="InterPro" id="IPR040676">
    <property type="entry name" value="DUF5641"/>
</dbReference>
<evidence type="ECO:0000259" key="1">
    <source>
        <dbReference type="PROSITE" id="PS50994"/>
    </source>
</evidence>
<dbReference type="Gene3D" id="1.10.340.70">
    <property type="match status" value="2"/>
</dbReference>
<dbReference type="PANTHER" id="PTHR47331:SF1">
    <property type="entry name" value="GAG-LIKE PROTEIN"/>
    <property type="match status" value="1"/>
</dbReference>
<dbReference type="Pfam" id="PF18701">
    <property type="entry name" value="DUF5641"/>
    <property type="match status" value="1"/>
</dbReference>
<dbReference type="Proteomes" id="UP000054815">
    <property type="component" value="Unassembled WGS sequence"/>
</dbReference>
<dbReference type="GO" id="GO:0015074">
    <property type="term" value="P:DNA integration"/>
    <property type="evidence" value="ECO:0007669"/>
    <property type="project" value="InterPro"/>
</dbReference>
<proteinExistence type="predicted"/>
<dbReference type="EMBL" id="JYDU01000081">
    <property type="protein sequence ID" value="KRX93866.1"/>
    <property type="molecule type" value="Genomic_DNA"/>
</dbReference>
<dbReference type="Gene3D" id="3.30.420.10">
    <property type="entry name" value="Ribonuclease H-like superfamily/Ribonuclease H"/>
    <property type="match status" value="2"/>
</dbReference>
<protein>
    <recommendedName>
        <fullName evidence="1">Integrase catalytic domain-containing protein</fullName>
    </recommendedName>
</protein>
<dbReference type="InterPro" id="IPR041588">
    <property type="entry name" value="Integrase_H2C2"/>
</dbReference>
<dbReference type="Gene3D" id="3.10.10.10">
    <property type="entry name" value="HIV Type 1 Reverse Transcriptase, subunit A, domain 1"/>
    <property type="match status" value="1"/>
</dbReference>
<organism evidence="2 3">
    <name type="scientific">Trichinella pseudospiralis</name>
    <name type="common">Parasitic roundworm</name>
    <dbReference type="NCBI Taxonomy" id="6337"/>
    <lineage>
        <taxon>Eukaryota</taxon>
        <taxon>Metazoa</taxon>
        <taxon>Ecdysozoa</taxon>
        <taxon>Nematoda</taxon>
        <taxon>Enoplea</taxon>
        <taxon>Dorylaimia</taxon>
        <taxon>Trichinellida</taxon>
        <taxon>Trichinellidae</taxon>
        <taxon>Trichinella</taxon>
    </lineage>
</organism>
<dbReference type="Gene3D" id="3.30.70.270">
    <property type="match status" value="1"/>
</dbReference>